<feature type="compositionally biased region" description="Basic and acidic residues" evidence="1">
    <location>
        <begin position="75"/>
        <end position="84"/>
    </location>
</feature>
<feature type="compositionally biased region" description="Polar residues" evidence="1">
    <location>
        <begin position="1"/>
        <end position="18"/>
    </location>
</feature>
<feature type="region of interest" description="Disordered" evidence="1">
    <location>
        <begin position="49"/>
        <end position="107"/>
    </location>
</feature>
<dbReference type="Proteomes" id="UP000801864">
    <property type="component" value="Unassembled WGS sequence"/>
</dbReference>
<feature type="region of interest" description="Disordered" evidence="1">
    <location>
        <begin position="1"/>
        <end position="30"/>
    </location>
</feature>
<dbReference type="EMBL" id="QLNT01000013">
    <property type="protein sequence ID" value="KAF3068818.1"/>
    <property type="molecule type" value="Genomic_DNA"/>
</dbReference>
<evidence type="ECO:0000313" key="3">
    <source>
        <dbReference type="Proteomes" id="UP000801864"/>
    </source>
</evidence>
<accession>A0A9P4XCW3</accession>
<evidence type="ECO:0000256" key="1">
    <source>
        <dbReference type="SAM" id="MobiDB-lite"/>
    </source>
</evidence>
<proteinExistence type="predicted"/>
<comment type="caution">
    <text evidence="2">The sequence shown here is derived from an EMBL/GenBank/DDBJ whole genome shotgun (WGS) entry which is preliminary data.</text>
</comment>
<organism evidence="2 3">
    <name type="scientific">Trichoderma lentiforme</name>
    <dbReference type="NCBI Taxonomy" id="1567552"/>
    <lineage>
        <taxon>Eukaryota</taxon>
        <taxon>Fungi</taxon>
        <taxon>Dikarya</taxon>
        <taxon>Ascomycota</taxon>
        <taxon>Pezizomycotina</taxon>
        <taxon>Sordariomycetes</taxon>
        <taxon>Hypocreomycetidae</taxon>
        <taxon>Hypocreales</taxon>
        <taxon>Hypocreaceae</taxon>
        <taxon>Trichoderma</taxon>
    </lineage>
</organism>
<reference evidence="2 3" key="1">
    <citation type="submission" date="2018-06" db="EMBL/GenBank/DDBJ databases">
        <title>Genome analysis of cellulolytic fungus Trichoderma lentiforme CFAM-422.</title>
        <authorList>
            <person name="Steindorff A.S."/>
            <person name="Formighieri E.F."/>
            <person name="Midorikawa G.E.O."/>
            <person name="Tamietti M.S."/>
            <person name="Ramos E.Z."/>
            <person name="Silva A.S."/>
            <person name="Bon E.P.S."/>
            <person name="Mendes T.D."/>
            <person name="Damaso M.C.T."/>
            <person name="Favaro L.C.L."/>
        </authorList>
    </citation>
    <scope>NUCLEOTIDE SEQUENCE [LARGE SCALE GENOMIC DNA]</scope>
    <source>
        <strain evidence="2 3">CFAM-422</strain>
    </source>
</reference>
<sequence>MDAASTAVSTTNTPTCSKRGSLPDENDTLPCHTTMPHVLLVIQVTNDEGLGREQGQRPSLVAETVGDEPSQRPAKGHESKTHPPEHRHRLPPEPLGIPATTRKSKRCRPLVAALASFEP</sequence>
<keyword evidence="3" id="KW-1185">Reference proteome</keyword>
<evidence type="ECO:0000313" key="2">
    <source>
        <dbReference type="EMBL" id="KAF3068818.1"/>
    </source>
</evidence>
<dbReference type="AlphaFoldDB" id="A0A9P4XCW3"/>
<protein>
    <submittedName>
        <fullName evidence="2">Uncharacterized protein</fullName>
    </submittedName>
</protein>
<name>A0A9P4XCW3_9HYPO</name>
<gene>
    <name evidence="2" type="ORF">CFAM422_007831</name>
</gene>